<reference evidence="1 2" key="1">
    <citation type="submission" date="2018-07" db="EMBL/GenBank/DDBJ databases">
        <title>Genome sequencing of Runella.</title>
        <authorList>
            <person name="Baek M.-G."/>
            <person name="Yi H."/>
        </authorList>
    </citation>
    <scope>NUCLEOTIDE SEQUENCE [LARGE SCALE GENOMIC DNA]</scope>
    <source>
        <strain evidence="1 2">HYN0085</strain>
    </source>
</reference>
<dbReference type="SUPFAM" id="SSF49464">
    <property type="entry name" value="Carboxypeptidase regulatory domain-like"/>
    <property type="match status" value="1"/>
</dbReference>
<dbReference type="Proteomes" id="UP000251993">
    <property type="component" value="Chromosome"/>
</dbReference>
<proteinExistence type="predicted"/>
<evidence type="ECO:0000313" key="1">
    <source>
        <dbReference type="EMBL" id="AXE19718.1"/>
    </source>
</evidence>
<evidence type="ECO:0000313" key="2">
    <source>
        <dbReference type="Proteomes" id="UP000251993"/>
    </source>
</evidence>
<name>A0A344TM47_9BACT</name>
<dbReference type="RefSeq" id="WP_114068486.1">
    <property type="nucleotide sequence ID" value="NZ_CP030850.1"/>
</dbReference>
<dbReference type="OrthoDB" id="5505971at2"/>
<dbReference type="InterPro" id="IPR008969">
    <property type="entry name" value="CarboxyPept-like_regulatory"/>
</dbReference>
<dbReference type="EMBL" id="CP030850">
    <property type="protein sequence ID" value="AXE19718.1"/>
    <property type="molecule type" value="Genomic_DNA"/>
</dbReference>
<gene>
    <name evidence="1" type="ORF">DR864_19230</name>
</gene>
<accession>A0A344TM47</accession>
<organism evidence="1 2">
    <name type="scientific">Runella rosea</name>
    <dbReference type="NCBI Taxonomy" id="2259595"/>
    <lineage>
        <taxon>Bacteria</taxon>
        <taxon>Pseudomonadati</taxon>
        <taxon>Bacteroidota</taxon>
        <taxon>Cytophagia</taxon>
        <taxon>Cytophagales</taxon>
        <taxon>Spirosomataceae</taxon>
        <taxon>Runella</taxon>
    </lineage>
</organism>
<dbReference type="AlphaFoldDB" id="A0A344TM47"/>
<dbReference type="KEGG" id="run:DR864_19230"/>
<keyword evidence="2" id="KW-1185">Reference proteome</keyword>
<sequence length="652" mass="72129">MKHVLTLNIFRFLNLRSLVNYVIFLLTFGFNSSLSFAQKASILDRAITVRVTNERLEEVLRVIGERGNFSFSYNPNEFDLNRRVTLNANGKAIRQVLDEIFKGGAAYKERRGHIILQKIAELPAEKPQDIIINGYVFDRATGERIAQVSIFEKRTLASAVTNQAGYYRLKIPATLTNPRLEVRKERYFGSSIAVTERSLDISLVQMPLDDRLQAVAPQLKTISRPATDTLVVRVPTVQPILIASNDTALTTAKPKRINLDKVEKTFVDAFATAKQAVHIQNVRDTLYRPFQVSLLPFVGTNHVMSGNVVNSMSFNIIAGYSLGVNALEVGGFANLVRWNVHGAQFAGFANLVGRNVYGLQASGFANAVLKNVEGMQLAGFANATGGNHSGVQVAGFANLTGQNFYNGFQTAGFASVTMGKMYGWQMSGFANVTLGNMRGWQISGFGNVALRKFRGVQISPFINYATIHEKGLQLGVFNYADSSSAVPIGIFSFVRRNGYRRFEISTDELNYANLTFKTGVRRLYNIVTIGGSFGMADKPLYTFGYGLGTAINFGRGWMTNFDLTANKIMEATNRFDTSNGHFYRASLGLEKRIAKRLALFSAASLTVLTAQSGYLKVDKSTLYQVFPNTTLRNGLDLTNWVGFQAGLRIMNR</sequence>
<protein>
    <submittedName>
        <fullName evidence="1">Uncharacterized protein</fullName>
    </submittedName>
</protein>